<evidence type="ECO:0000256" key="4">
    <source>
        <dbReference type="ARBA" id="ARBA00022679"/>
    </source>
</evidence>
<gene>
    <name evidence="8" type="ORF">FHU36_002993</name>
</gene>
<accession>A0A7X0C4C7</accession>
<keyword evidence="4" id="KW-0808">Transferase</keyword>
<evidence type="ECO:0000256" key="5">
    <source>
        <dbReference type="ARBA" id="ARBA00022777"/>
    </source>
</evidence>
<sequence>MLLPLLSLSALWGFVLNLTVGDGQALLRANTIYQTVGITSTDLGLQLQAERARSAVAITTRQLTEDLGAQRTRTDRAVTTYKRASTEAGSALDGTLRASLGALDRELDRLGAIRSDIDNGRSTRLAALNAYNRVLDSLFRVYDQMVSLPDLAIFQQAAAMQAMGNAREVIAREHALISGALIDGKLTEAEAAAFTEYAATRSFLHTRGTAGLDLALRQPYEKVFAGSTFRSFGLMEARIVATGAPPPDGDAWNASAGQVMAQLDRLGMSATQELADRTTDAAIAIMGRIAVAGGIGLIAVLASIVISVRFGRRLGAELAGLRSAALDLSERRLPLLVERLRSGEDVNVKKELKPLKVSGSAEITDVARAFGSVQRTAVQAAVGQAELRRGVGQVFVNLARRKQGLLHRQLQLLDRMQRRTHDPDRLEELFRLDHLTTRMRRHAESLIILSGAEPGRAWRKPVPVLDIVRAAIAEVEDYTRITVEAMPAGAIDGAVAADLTHLVAELVENAAIYSPPDAPVVVRGDMVSNGYAIEVEDRGLGLSEAEYGAFNALLANPPEFDLADSDRLGLFVVARLAQRHGVSVLLRRSPFGGTTAIVLAPRRLVTEQPALTAGDTPPALPSRTRATTGGGRDSGDSGDSADGTGGAGSGEDAAAEPAARARKEGDSVSALPTRTRKKALAVLSGGGGVSGGTHAGLPTRVRQANLAPQLRAEPPPEPEPEEKTERSPDEVRDLFSAFQRGTQRAREEAQEEGEA</sequence>
<dbReference type="SMART" id="SM00387">
    <property type="entry name" value="HATPase_c"/>
    <property type="match status" value="1"/>
</dbReference>
<evidence type="ECO:0000256" key="6">
    <source>
        <dbReference type="SAM" id="MobiDB-lite"/>
    </source>
</evidence>
<dbReference type="Proteomes" id="UP000583800">
    <property type="component" value="Unassembled WGS sequence"/>
</dbReference>
<feature type="compositionally biased region" description="Basic and acidic residues" evidence="6">
    <location>
        <begin position="721"/>
        <end position="731"/>
    </location>
</feature>
<dbReference type="EMBL" id="JACHJB010000001">
    <property type="protein sequence ID" value="MBB6346484.1"/>
    <property type="molecule type" value="Genomic_DNA"/>
</dbReference>
<dbReference type="Gene3D" id="3.30.565.10">
    <property type="entry name" value="Histidine kinase-like ATPase, C-terminal domain"/>
    <property type="match status" value="1"/>
</dbReference>
<dbReference type="InterPro" id="IPR036890">
    <property type="entry name" value="HATPase_C_sf"/>
</dbReference>
<feature type="region of interest" description="Disordered" evidence="6">
    <location>
        <begin position="608"/>
        <end position="731"/>
    </location>
</feature>
<evidence type="ECO:0000259" key="7">
    <source>
        <dbReference type="SMART" id="SM00387"/>
    </source>
</evidence>
<protein>
    <recommendedName>
        <fullName evidence="2">histidine kinase</fullName>
        <ecNumber evidence="2">2.7.13.3</ecNumber>
    </recommendedName>
</protein>
<evidence type="ECO:0000256" key="2">
    <source>
        <dbReference type="ARBA" id="ARBA00012438"/>
    </source>
</evidence>
<comment type="caution">
    <text evidence="8">The sequence shown here is derived from an EMBL/GenBank/DDBJ whole genome shotgun (WGS) entry which is preliminary data.</text>
</comment>
<dbReference type="InterPro" id="IPR050428">
    <property type="entry name" value="TCS_sensor_his_kinase"/>
</dbReference>
<dbReference type="GO" id="GO:0005886">
    <property type="term" value="C:plasma membrane"/>
    <property type="evidence" value="ECO:0007669"/>
    <property type="project" value="TreeGrafter"/>
</dbReference>
<evidence type="ECO:0000256" key="1">
    <source>
        <dbReference type="ARBA" id="ARBA00000085"/>
    </source>
</evidence>
<name>A0A7X0C4C7_9ACTN</name>
<dbReference type="GO" id="GO:0000160">
    <property type="term" value="P:phosphorelay signal transduction system"/>
    <property type="evidence" value="ECO:0007669"/>
    <property type="project" value="TreeGrafter"/>
</dbReference>
<dbReference type="PANTHER" id="PTHR45436">
    <property type="entry name" value="SENSOR HISTIDINE KINASE YKOH"/>
    <property type="match status" value="1"/>
</dbReference>
<dbReference type="Pfam" id="PF08376">
    <property type="entry name" value="NIT"/>
    <property type="match status" value="1"/>
</dbReference>
<evidence type="ECO:0000313" key="9">
    <source>
        <dbReference type="Proteomes" id="UP000583800"/>
    </source>
</evidence>
<organism evidence="8 9">
    <name type="scientific">Nonomuraea muscovyensis</name>
    <dbReference type="NCBI Taxonomy" id="1124761"/>
    <lineage>
        <taxon>Bacteria</taxon>
        <taxon>Bacillati</taxon>
        <taxon>Actinomycetota</taxon>
        <taxon>Actinomycetes</taxon>
        <taxon>Streptosporangiales</taxon>
        <taxon>Streptosporangiaceae</taxon>
        <taxon>Nonomuraea</taxon>
    </lineage>
</organism>
<feature type="domain" description="Histidine kinase/HSP90-like ATPase" evidence="7">
    <location>
        <begin position="494"/>
        <end position="604"/>
    </location>
</feature>
<dbReference type="Pfam" id="PF02518">
    <property type="entry name" value="HATPase_c"/>
    <property type="match status" value="1"/>
</dbReference>
<reference evidence="8 9" key="1">
    <citation type="submission" date="2020-08" db="EMBL/GenBank/DDBJ databases">
        <title>Sequencing the genomes of 1000 actinobacteria strains.</title>
        <authorList>
            <person name="Klenk H.-P."/>
        </authorList>
    </citation>
    <scope>NUCLEOTIDE SEQUENCE [LARGE SCALE GENOMIC DNA]</scope>
    <source>
        <strain evidence="8 9">DSM 45913</strain>
    </source>
</reference>
<dbReference type="AlphaFoldDB" id="A0A7X0C4C7"/>
<dbReference type="InterPro" id="IPR003594">
    <property type="entry name" value="HATPase_dom"/>
</dbReference>
<comment type="catalytic activity">
    <reaction evidence="1">
        <text>ATP + protein L-histidine = ADP + protein N-phospho-L-histidine.</text>
        <dbReference type="EC" id="2.7.13.3"/>
    </reaction>
</comment>
<keyword evidence="3" id="KW-0597">Phosphoprotein</keyword>
<feature type="compositionally biased region" description="Gly residues" evidence="6">
    <location>
        <begin position="684"/>
        <end position="694"/>
    </location>
</feature>
<keyword evidence="5 8" id="KW-0418">Kinase</keyword>
<keyword evidence="9" id="KW-1185">Reference proteome</keyword>
<dbReference type="SUPFAM" id="SSF55874">
    <property type="entry name" value="ATPase domain of HSP90 chaperone/DNA topoisomerase II/histidine kinase"/>
    <property type="match status" value="1"/>
</dbReference>
<dbReference type="EC" id="2.7.13.3" evidence="2"/>
<dbReference type="GO" id="GO:0004673">
    <property type="term" value="F:protein histidine kinase activity"/>
    <property type="evidence" value="ECO:0007669"/>
    <property type="project" value="UniProtKB-EC"/>
</dbReference>
<evidence type="ECO:0000313" key="8">
    <source>
        <dbReference type="EMBL" id="MBB6346484.1"/>
    </source>
</evidence>
<proteinExistence type="predicted"/>
<dbReference type="PANTHER" id="PTHR45436:SF5">
    <property type="entry name" value="SENSOR HISTIDINE KINASE TRCS"/>
    <property type="match status" value="1"/>
</dbReference>
<evidence type="ECO:0000256" key="3">
    <source>
        <dbReference type="ARBA" id="ARBA00022553"/>
    </source>
</evidence>
<dbReference type="InterPro" id="IPR013587">
    <property type="entry name" value="Nitrate/nitrite_sensing"/>
</dbReference>
<dbReference type="RefSeq" id="WP_185084250.1">
    <property type="nucleotide sequence ID" value="NZ_JACHJB010000001.1"/>
</dbReference>